<reference evidence="2" key="1">
    <citation type="submission" date="2020-11" db="EMBL/GenBank/DDBJ databases">
        <title>Isolation and identification of active actinomycetes.</title>
        <authorList>
            <person name="Sun X."/>
        </authorList>
    </citation>
    <scope>NUCLEOTIDE SEQUENCE</scope>
    <source>
        <strain evidence="2">NEAU-A11</strain>
    </source>
</reference>
<dbReference type="EMBL" id="JADQTO010000001">
    <property type="protein sequence ID" value="MBG0560391.1"/>
    <property type="molecule type" value="Genomic_DNA"/>
</dbReference>
<protein>
    <submittedName>
        <fullName evidence="2">Prepilin-type N-terminal cleavage/methylation domain-containing protein</fullName>
    </submittedName>
</protein>
<keyword evidence="1" id="KW-0472">Membrane</keyword>
<comment type="caution">
    <text evidence="2">The sequence shown here is derived from an EMBL/GenBank/DDBJ whole genome shotgun (WGS) entry which is preliminary data.</text>
</comment>
<evidence type="ECO:0000256" key="1">
    <source>
        <dbReference type="SAM" id="Phobius"/>
    </source>
</evidence>
<dbReference type="InterPro" id="IPR012902">
    <property type="entry name" value="N_methyl_site"/>
</dbReference>
<proteinExistence type="predicted"/>
<keyword evidence="1" id="KW-0812">Transmembrane</keyword>
<organism evidence="2 3">
    <name type="scientific">Actinoplanes aureus</name>
    <dbReference type="NCBI Taxonomy" id="2792083"/>
    <lineage>
        <taxon>Bacteria</taxon>
        <taxon>Bacillati</taxon>
        <taxon>Actinomycetota</taxon>
        <taxon>Actinomycetes</taxon>
        <taxon>Micromonosporales</taxon>
        <taxon>Micromonosporaceae</taxon>
        <taxon>Actinoplanes</taxon>
    </lineage>
</organism>
<evidence type="ECO:0000313" key="3">
    <source>
        <dbReference type="Proteomes" id="UP000598146"/>
    </source>
</evidence>
<accession>A0A931C3E9</accession>
<name>A0A931C3E9_9ACTN</name>
<dbReference type="RefSeq" id="WP_196412179.1">
    <property type="nucleotide sequence ID" value="NZ_JADQTO010000001.1"/>
</dbReference>
<dbReference type="Proteomes" id="UP000598146">
    <property type="component" value="Unassembled WGS sequence"/>
</dbReference>
<dbReference type="NCBIfam" id="TIGR02532">
    <property type="entry name" value="IV_pilin_GFxxxE"/>
    <property type="match status" value="1"/>
</dbReference>
<dbReference type="AlphaFoldDB" id="A0A931C3E9"/>
<gene>
    <name evidence="2" type="ORF">I4J89_02770</name>
</gene>
<dbReference type="PROSITE" id="PS00409">
    <property type="entry name" value="PROKAR_NTER_METHYL"/>
    <property type="match status" value="1"/>
</dbReference>
<dbReference type="Pfam" id="PF07963">
    <property type="entry name" value="N_methyl"/>
    <property type="match status" value="1"/>
</dbReference>
<feature type="transmembrane region" description="Helical" evidence="1">
    <location>
        <begin position="21"/>
        <end position="43"/>
    </location>
</feature>
<evidence type="ECO:0000313" key="2">
    <source>
        <dbReference type="EMBL" id="MBG0560391.1"/>
    </source>
</evidence>
<sequence>MRQQISNRPADDDRGFSLIELVVTMAIMSMVTLVIVGATIEIYSGTKRIDNTAEARDQLDNSFRRLDRELRYATWVSDPAQASGTWYMDYAIPAGCRQLKLTDGVLTLRAWATAATPGPAAAIASGVVPINGTTPFIVYRAGAQPYATASPATGMGANYQLDFDQVRLLFNVKIGTVTMPFDSVFTAQNSTRETTTHTCSQGRPIP</sequence>
<keyword evidence="1" id="KW-1133">Transmembrane helix</keyword>
<keyword evidence="3" id="KW-1185">Reference proteome</keyword>